<feature type="transmembrane region" description="Helical" evidence="1">
    <location>
        <begin position="23"/>
        <end position="41"/>
    </location>
</feature>
<dbReference type="OrthoDB" id="5833121at2759"/>
<keyword evidence="3" id="KW-1185">Reference proteome</keyword>
<reference evidence="4" key="1">
    <citation type="submission" date="2017-02" db="UniProtKB">
        <authorList>
            <consortium name="WormBaseParasite"/>
        </authorList>
    </citation>
    <scope>IDENTIFICATION</scope>
</reference>
<evidence type="ECO:0000313" key="4">
    <source>
        <dbReference type="WBParaSite" id="TCLT_0000798801-mRNA-1"/>
    </source>
</evidence>
<dbReference type="EMBL" id="UYYF01004566">
    <property type="protein sequence ID" value="VDN05489.1"/>
    <property type="molecule type" value="Genomic_DNA"/>
</dbReference>
<proteinExistence type="predicted"/>
<dbReference type="AlphaFoldDB" id="A0A0N5D4T0"/>
<keyword evidence="1" id="KW-1133">Transmembrane helix</keyword>
<dbReference type="WBParaSite" id="TCLT_0000798801-mRNA-1">
    <property type="protein sequence ID" value="TCLT_0000798801-mRNA-1"/>
    <property type="gene ID" value="TCLT_0000798801"/>
</dbReference>
<reference evidence="2 3" key="2">
    <citation type="submission" date="2018-11" db="EMBL/GenBank/DDBJ databases">
        <authorList>
            <consortium name="Pathogen Informatics"/>
        </authorList>
    </citation>
    <scope>NUCLEOTIDE SEQUENCE [LARGE SCALE GENOMIC DNA]</scope>
</reference>
<dbReference type="Proteomes" id="UP000276776">
    <property type="component" value="Unassembled WGS sequence"/>
</dbReference>
<evidence type="ECO:0000313" key="3">
    <source>
        <dbReference type="Proteomes" id="UP000276776"/>
    </source>
</evidence>
<keyword evidence="1" id="KW-0472">Membrane</keyword>
<sequence>MTPDKSETVDVKKSFFARKWKRYTVYALMGFAAWHYVYYTIEFNEKVRKPEERRDMMYIHWIKKQFPALRQYGIPYKDDTKSSE</sequence>
<protein>
    <submittedName>
        <fullName evidence="2 4">Uncharacterized protein</fullName>
    </submittedName>
</protein>
<accession>A0A0N5D4T0</accession>
<organism evidence="4">
    <name type="scientific">Thelazia callipaeda</name>
    <name type="common">Oriental eyeworm</name>
    <name type="synonym">Parasitic nematode</name>
    <dbReference type="NCBI Taxonomy" id="103827"/>
    <lineage>
        <taxon>Eukaryota</taxon>
        <taxon>Metazoa</taxon>
        <taxon>Ecdysozoa</taxon>
        <taxon>Nematoda</taxon>
        <taxon>Chromadorea</taxon>
        <taxon>Rhabditida</taxon>
        <taxon>Spirurina</taxon>
        <taxon>Spiruromorpha</taxon>
        <taxon>Thelazioidea</taxon>
        <taxon>Thelaziidae</taxon>
        <taxon>Thelazia</taxon>
    </lineage>
</organism>
<name>A0A0N5D4T0_THECL</name>
<evidence type="ECO:0000313" key="2">
    <source>
        <dbReference type="EMBL" id="VDN05489.1"/>
    </source>
</evidence>
<keyword evidence="1" id="KW-0812">Transmembrane</keyword>
<gene>
    <name evidence="2" type="ORF">TCLT_LOCUS7977</name>
</gene>
<evidence type="ECO:0000256" key="1">
    <source>
        <dbReference type="SAM" id="Phobius"/>
    </source>
</evidence>
<dbReference type="OMA" id="YGIPYRE"/>